<name>A0A7U6GIT0_9GAMM</name>
<dbReference type="PANTHER" id="PTHR30336:SF20">
    <property type="entry name" value="DUF218 DOMAIN-CONTAINING PROTEIN"/>
    <property type="match status" value="1"/>
</dbReference>
<dbReference type="Proteomes" id="UP000031631">
    <property type="component" value="Chromosome"/>
</dbReference>
<dbReference type="AlphaFoldDB" id="A0A7U6GIT0"/>
<proteinExistence type="predicted"/>
<feature type="chain" id="PRO_5031236791" description="DUF218 domain-containing protein" evidence="1">
    <location>
        <begin position="25"/>
        <end position="205"/>
    </location>
</feature>
<keyword evidence="1" id="KW-0732">Signal</keyword>
<sequence>MATLGLTHLWTFARILFVARSAPATPASFPALAILGNRLNSNGSPSRDFRQRLEHGLLLWRTSGPFDILVIGGAVSSELSEAGAGQTYLQEHGVESAYIHQEATSLNTLENFRHARAWFAGFPSAGVVSNRYHLARVLDLARGLGLQVQPCAAENKLHFWRHWHRWLLETMFLHWYWSGRWYAQLTGNRRMLEKISVVSDNQHSA</sequence>
<gene>
    <name evidence="3" type="ORF">TBH_C1445</name>
</gene>
<evidence type="ECO:0000313" key="3">
    <source>
        <dbReference type="EMBL" id="BAO44368.1"/>
    </source>
</evidence>
<evidence type="ECO:0000259" key="2">
    <source>
        <dbReference type="Pfam" id="PF02698"/>
    </source>
</evidence>
<evidence type="ECO:0000313" key="4">
    <source>
        <dbReference type="Proteomes" id="UP000031631"/>
    </source>
</evidence>
<dbReference type="Pfam" id="PF02698">
    <property type="entry name" value="DUF218"/>
    <property type="match status" value="1"/>
</dbReference>
<dbReference type="CDD" id="cd06259">
    <property type="entry name" value="YdcF-like"/>
    <property type="match status" value="1"/>
</dbReference>
<dbReference type="InterPro" id="IPR051599">
    <property type="entry name" value="Cell_Envelope_Assoc"/>
</dbReference>
<dbReference type="PANTHER" id="PTHR30336">
    <property type="entry name" value="INNER MEMBRANE PROTEIN, PROBABLE PERMEASE"/>
    <property type="match status" value="1"/>
</dbReference>
<dbReference type="KEGG" id="tbn:TBH_C1445"/>
<reference evidence="3 4" key="1">
    <citation type="journal article" date="2014" name="PLoS ONE">
        <title>Physiological and genomic features of a novel sulfur-oxidizing gammaproteobacterium belonging to a previously uncultivated symbiotic lineage isolated from a hydrothermal vent.</title>
        <authorList>
            <person name="Nunoura T."/>
            <person name="Takaki Y."/>
            <person name="Kazama H."/>
            <person name="Kakuta J."/>
            <person name="Shimamura S."/>
            <person name="Makita H."/>
            <person name="Hirai M."/>
            <person name="Miyazaki M."/>
            <person name="Takai K."/>
        </authorList>
    </citation>
    <scope>NUCLEOTIDE SEQUENCE [LARGE SCALE GENOMIC DNA]</scope>
    <source>
        <strain evidence="3 4">Hiromi1</strain>
    </source>
</reference>
<feature type="domain" description="DUF218" evidence="2">
    <location>
        <begin position="33"/>
        <end position="162"/>
    </location>
</feature>
<keyword evidence="4" id="KW-1185">Reference proteome</keyword>
<organism evidence="3 4">
    <name type="scientific">Thiolapillus brandeum</name>
    <dbReference type="NCBI Taxonomy" id="1076588"/>
    <lineage>
        <taxon>Bacteria</taxon>
        <taxon>Pseudomonadati</taxon>
        <taxon>Pseudomonadota</taxon>
        <taxon>Gammaproteobacteria</taxon>
        <taxon>Chromatiales</taxon>
        <taxon>Sedimenticolaceae</taxon>
        <taxon>Thiolapillus</taxon>
    </lineage>
</organism>
<accession>A0A7U6GIT0</accession>
<dbReference type="InterPro" id="IPR003848">
    <property type="entry name" value="DUF218"/>
</dbReference>
<dbReference type="EMBL" id="AP012273">
    <property type="protein sequence ID" value="BAO44368.1"/>
    <property type="molecule type" value="Genomic_DNA"/>
</dbReference>
<dbReference type="GO" id="GO:0005886">
    <property type="term" value="C:plasma membrane"/>
    <property type="evidence" value="ECO:0007669"/>
    <property type="project" value="TreeGrafter"/>
</dbReference>
<protein>
    <recommendedName>
        <fullName evidence="2">DUF218 domain-containing protein</fullName>
    </recommendedName>
</protein>
<evidence type="ECO:0000256" key="1">
    <source>
        <dbReference type="SAM" id="SignalP"/>
    </source>
</evidence>
<feature type="signal peptide" evidence="1">
    <location>
        <begin position="1"/>
        <end position="24"/>
    </location>
</feature>